<dbReference type="GO" id="GO:0048511">
    <property type="term" value="P:rhythmic process"/>
    <property type="evidence" value="ECO:0007669"/>
    <property type="project" value="InterPro"/>
</dbReference>
<keyword evidence="3" id="KW-1185">Reference proteome</keyword>
<proteinExistence type="predicted"/>
<dbReference type="CDD" id="cd02978">
    <property type="entry name" value="KaiB_like"/>
    <property type="match status" value="1"/>
</dbReference>
<gene>
    <name evidence="2" type="ORF">GXP67_01500</name>
</gene>
<dbReference type="SUPFAM" id="SSF52833">
    <property type="entry name" value="Thioredoxin-like"/>
    <property type="match status" value="1"/>
</dbReference>
<dbReference type="InterPro" id="IPR036249">
    <property type="entry name" value="Thioredoxin-like_sf"/>
</dbReference>
<reference evidence="2 3" key="1">
    <citation type="submission" date="2020-01" db="EMBL/GenBank/DDBJ databases">
        <authorList>
            <person name="Kim M.K."/>
        </authorList>
    </citation>
    <scope>NUCLEOTIDE SEQUENCE [LARGE SCALE GENOMIC DNA]</scope>
    <source>
        <strain evidence="2 3">172606-1</strain>
    </source>
</reference>
<evidence type="ECO:0000313" key="2">
    <source>
        <dbReference type="EMBL" id="QHT65441.1"/>
    </source>
</evidence>
<accession>A0A6C0GBX5</accession>
<dbReference type="Gene3D" id="3.40.30.10">
    <property type="entry name" value="Glutaredoxin"/>
    <property type="match status" value="1"/>
</dbReference>
<dbReference type="EMBL" id="CP048222">
    <property type="protein sequence ID" value="QHT65441.1"/>
    <property type="molecule type" value="Genomic_DNA"/>
</dbReference>
<name>A0A6C0GBX5_9BACT</name>
<dbReference type="RefSeq" id="WP_162441528.1">
    <property type="nucleotide sequence ID" value="NZ_CP048222.1"/>
</dbReference>
<feature type="domain" description="KaiB" evidence="1">
    <location>
        <begin position="24"/>
        <end position="105"/>
    </location>
</feature>
<dbReference type="SMART" id="SM01248">
    <property type="entry name" value="KaiB"/>
    <property type="match status" value="1"/>
</dbReference>
<evidence type="ECO:0000259" key="1">
    <source>
        <dbReference type="SMART" id="SM01248"/>
    </source>
</evidence>
<dbReference type="Proteomes" id="UP000480178">
    <property type="component" value="Chromosome"/>
</dbReference>
<protein>
    <recommendedName>
        <fullName evidence="1">KaiB domain-containing protein</fullName>
    </recommendedName>
</protein>
<dbReference type="InterPro" id="IPR011649">
    <property type="entry name" value="KaiB_domain"/>
</dbReference>
<organism evidence="2 3">
    <name type="scientific">Rhodocytophaga rosea</name>
    <dbReference type="NCBI Taxonomy" id="2704465"/>
    <lineage>
        <taxon>Bacteria</taxon>
        <taxon>Pseudomonadati</taxon>
        <taxon>Bacteroidota</taxon>
        <taxon>Cytophagia</taxon>
        <taxon>Cytophagales</taxon>
        <taxon>Rhodocytophagaceae</taxon>
        <taxon>Rhodocytophaga</taxon>
    </lineage>
</organism>
<dbReference type="PANTHER" id="PTHR41709:SF2">
    <property type="entry name" value="CIRCADIAN CLOCK PROTEIN KAIB2"/>
    <property type="match status" value="1"/>
</dbReference>
<evidence type="ECO:0000313" key="3">
    <source>
        <dbReference type="Proteomes" id="UP000480178"/>
    </source>
</evidence>
<sequence length="108" mass="12257">MDQHEPEGFEESLGNSAQDIYILRLYITGMTPNSKRAVENVKQICEQYLPGRYELEVIDIYQQPTLAQQEQIIAAPTLIKKLPGPLRRLIGDMSNTEKVLIGLDLKSK</sequence>
<dbReference type="Pfam" id="PF07689">
    <property type="entry name" value="KaiB"/>
    <property type="match status" value="1"/>
</dbReference>
<dbReference type="InterPro" id="IPR039022">
    <property type="entry name" value="KaiB-like"/>
</dbReference>
<dbReference type="PANTHER" id="PTHR41709">
    <property type="entry name" value="KAIB-LIKE PROTEIN 1"/>
    <property type="match status" value="1"/>
</dbReference>
<dbReference type="KEGG" id="rhoz:GXP67_01500"/>
<dbReference type="AlphaFoldDB" id="A0A6C0GBX5"/>